<dbReference type="AlphaFoldDB" id="A0AAD2FIL1"/>
<reference evidence="3" key="1">
    <citation type="submission" date="2023-08" db="EMBL/GenBank/DDBJ databases">
        <authorList>
            <person name="Audoor S."/>
            <person name="Bilcke G."/>
        </authorList>
    </citation>
    <scope>NUCLEOTIDE SEQUENCE</scope>
</reference>
<feature type="compositionally biased region" description="Low complexity" evidence="2">
    <location>
        <begin position="314"/>
        <end position="335"/>
    </location>
</feature>
<accession>A0AAD2FIL1</accession>
<protein>
    <submittedName>
        <fullName evidence="3">Uncharacterized protein</fullName>
    </submittedName>
</protein>
<feature type="compositionally biased region" description="Acidic residues" evidence="2">
    <location>
        <begin position="356"/>
        <end position="366"/>
    </location>
</feature>
<sequence>MSRTSRPSFSNKLRTSIFSDASSFIDEWSSAESSAQRGSLEHEKQRVSQLLDELEAYEKELSQGHSDSQLEREALEFELQKQTDRNQELEAMIAEMEAKMEELVSALHNQEDDQMLLVENEILKKRLEQKESAMLSMSSMHSINNRSYSSDLPLVEEDDLNTHLSVDTDGSDDEGFEKPSAKLQGDLLQSRAKLAEKDRTIKAQAEEIQSLRRECEDYKDDEAREKMKSYIEGLEKEKKFFVAEIAKLKEANEKAAINMSSSSTSLLPTSSLPRQSISSLGMASLTEDGTTSTMDDSMSTEDVPFLPWGGSYQNVNSRVSNTSTSASTQNATSQNRRQSASAWRSFSTRLFGGIEEVDDAPLEEQTEADKMLDDLTKDM</sequence>
<feature type="compositionally biased region" description="Basic and acidic residues" evidence="2">
    <location>
        <begin position="367"/>
        <end position="379"/>
    </location>
</feature>
<feature type="coiled-coil region" evidence="1">
    <location>
        <begin position="40"/>
        <end position="113"/>
    </location>
</feature>
<feature type="region of interest" description="Disordered" evidence="2">
    <location>
        <begin position="356"/>
        <end position="379"/>
    </location>
</feature>
<comment type="caution">
    <text evidence="3">The sequence shown here is derived from an EMBL/GenBank/DDBJ whole genome shotgun (WGS) entry which is preliminary data.</text>
</comment>
<name>A0AAD2FIL1_9STRA</name>
<evidence type="ECO:0000256" key="1">
    <source>
        <dbReference type="SAM" id="Coils"/>
    </source>
</evidence>
<evidence type="ECO:0000313" key="3">
    <source>
        <dbReference type="EMBL" id="CAJ1941575.1"/>
    </source>
</evidence>
<keyword evidence="1" id="KW-0175">Coiled coil</keyword>
<organism evidence="3 4">
    <name type="scientific">Cylindrotheca closterium</name>
    <dbReference type="NCBI Taxonomy" id="2856"/>
    <lineage>
        <taxon>Eukaryota</taxon>
        <taxon>Sar</taxon>
        <taxon>Stramenopiles</taxon>
        <taxon>Ochrophyta</taxon>
        <taxon>Bacillariophyta</taxon>
        <taxon>Bacillariophyceae</taxon>
        <taxon>Bacillariophycidae</taxon>
        <taxon>Bacillariales</taxon>
        <taxon>Bacillariaceae</taxon>
        <taxon>Cylindrotheca</taxon>
    </lineage>
</organism>
<dbReference type="EMBL" id="CAKOGP040001035">
    <property type="protein sequence ID" value="CAJ1941575.1"/>
    <property type="molecule type" value="Genomic_DNA"/>
</dbReference>
<evidence type="ECO:0000256" key="2">
    <source>
        <dbReference type="SAM" id="MobiDB-lite"/>
    </source>
</evidence>
<feature type="coiled-coil region" evidence="1">
    <location>
        <begin position="194"/>
        <end position="251"/>
    </location>
</feature>
<feature type="compositionally biased region" description="Low complexity" evidence="2">
    <location>
        <begin position="260"/>
        <end position="273"/>
    </location>
</feature>
<keyword evidence="4" id="KW-1185">Reference proteome</keyword>
<feature type="region of interest" description="Disordered" evidence="2">
    <location>
        <begin position="163"/>
        <end position="184"/>
    </location>
</feature>
<feature type="compositionally biased region" description="Low complexity" evidence="2">
    <location>
        <begin position="286"/>
        <end position="302"/>
    </location>
</feature>
<feature type="region of interest" description="Disordered" evidence="2">
    <location>
        <begin position="256"/>
        <end position="342"/>
    </location>
</feature>
<evidence type="ECO:0000313" key="4">
    <source>
        <dbReference type="Proteomes" id="UP001295423"/>
    </source>
</evidence>
<proteinExistence type="predicted"/>
<gene>
    <name evidence="3" type="ORF">CYCCA115_LOCUS7575</name>
</gene>
<dbReference type="Proteomes" id="UP001295423">
    <property type="component" value="Unassembled WGS sequence"/>
</dbReference>